<feature type="transmembrane region" description="Helical" evidence="5">
    <location>
        <begin position="163"/>
        <end position="183"/>
    </location>
</feature>
<dbReference type="Pfam" id="PF00664">
    <property type="entry name" value="ABC_membrane"/>
    <property type="match status" value="2"/>
</dbReference>
<reference evidence="7" key="1">
    <citation type="submission" date="2021-01" db="EMBL/GenBank/DDBJ databases">
        <authorList>
            <person name="Corre E."/>
            <person name="Pelletier E."/>
            <person name="Niang G."/>
            <person name="Scheremetjew M."/>
            <person name="Finn R."/>
            <person name="Kale V."/>
            <person name="Holt S."/>
            <person name="Cochrane G."/>
            <person name="Meng A."/>
            <person name="Brown T."/>
            <person name="Cohen L."/>
        </authorList>
    </citation>
    <scope>NUCLEOTIDE SEQUENCE</scope>
    <source>
        <strain evidence="7">CCMP3328</strain>
    </source>
</reference>
<protein>
    <recommendedName>
        <fullName evidence="6">ABC transmembrane type-1 domain-containing protein</fullName>
    </recommendedName>
</protein>
<evidence type="ECO:0000256" key="4">
    <source>
        <dbReference type="ARBA" id="ARBA00023136"/>
    </source>
</evidence>
<feature type="transmembrane region" description="Helical" evidence="5">
    <location>
        <begin position="368"/>
        <end position="386"/>
    </location>
</feature>
<feature type="transmembrane region" description="Helical" evidence="5">
    <location>
        <begin position="336"/>
        <end position="356"/>
    </location>
</feature>
<keyword evidence="2 5" id="KW-0812">Transmembrane</keyword>
<dbReference type="GO" id="GO:0016020">
    <property type="term" value="C:membrane"/>
    <property type="evidence" value="ECO:0007669"/>
    <property type="project" value="UniProtKB-SubCell"/>
</dbReference>
<evidence type="ECO:0000256" key="2">
    <source>
        <dbReference type="ARBA" id="ARBA00022692"/>
    </source>
</evidence>
<dbReference type="PANTHER" id="PTHR24221:SF620">
    <property type="entry name" value="ABC TRANSMEMBRANE TYPE-1 DOMAIN-CONTAINING PROTEIN"/>
    <property type="match status" value="1"/>
</dbReference>
<organism evidence="7">
    <name type="scientific">Craspedostauros australis</name>
    <dbReference type="NCBI Taxonomy" id="1486917"/>
    <lineage>
        <taxon>Eukaryota</taxon>
        <taxon>Sar</taxon>
        <taxon>Stramenopiles</taxon>
        <taxon>Ochrophyta</taxon>
        <taxon>Bacillariophyta</taxon>
        <taxon>Bacillariophyceae</taxon>
        <taxon>Bacillariophycidae</taxon>
        <taxon>Naviculales</taxon>
        <taxon>Naviculaceae</taxon>
        <taxon>Craspedostauros</taxon>
    </lineage>
</organism>
<keyword evidence="4 5" id="KW-0472">Membrane</keyword>
<evidence type="ECO:0000259" key="6">
    <source>
        <dbReference type="PROSITE" id="PS50929"/>
    </source>
</evidence>
<dbReference type="GO" id="GO:0140359">
    <property type="term" value="F:ABC-type transporter activity"/>
    <property type="evidence" value="ECO:0007669"/>
    <property type="project" value="InterPro"/>
</dbReference>
<dbReference type="GO" id="GO:0005524">
    <property type="term" value="F:ATP binding"/>
    <property type="evidence" value="ECO:0007669"/>
    <property type="project" value="InterPro"/>
</dbReference>
<proteinExistence type="predicted"/>
<evidence type="ECO:0000256" key="1">
    <source>
        <dbReference type="ARBA" id="ARBA00004141"/>
    </source>
</evidence>
<dbReference type="EMBL" id="HBEF01013124">
    <property type="protein sequence ID" value="CAD8336117.1"/>
    <property type="molecule type" value="Transcribed_RNA"/>
</dbReference>
<gene>
    <name evidence="7" type="ORF">CAUS1442_LOCUS8245</name>
</gene>
<evidence type="ECO:0000256" key="3">
    <source>
        <dbReference type="ARBA" id="ARBA00022989"/>
    </source>
</evidence>
<feature type="domain" description="ABC transmembrane type-1" evidence="6">
    <location>
        <begin position="45"/>
        <end position="394"/>
    </location>
</feature>
<keyword evidence="3 5" id="KW-1133">Transmembrane helix</keyword>
<dbReference type="Gene3D" id="1.20.1560.10">
    <property type="entry name" value="ABC transporter type 1, transmembrane domain"/>
    <property type="match status" value="2"/>
</dbReference>
<evidence type="ECO:0000313" key="7">
    <source>
        <dbReference type="EMBL" id="CAD8336117.1"/>
    </source>
</evidence>
<dbReference type="InterPro" id="IPR011527">
    <property type="entry name" value="ABC1_TM_dom"/>
</dbReference>
<dbReference type="InterPro" id="IPR039421">
    <property type="entry name" value="Type_1_exporter"/>
</dbReference>
<sequence>MVELLYTPIERCDESAGIFPDGNITDCQEYFDDEADDMKELSINVFIGVIGVICSSLFGNVLLFYGFGTATERMNKRVRDSTFESLVRQEVSWFDVRPVGVITSQISDDAAMIHSFSGEPIRTLVMNCASVLVGLVFAFYYMWYVSNTMLCHVGRRCDVVCGLAIYGAALPIPNAGLVMIFVAERAVGCSGVDLLAVPFKPHAPTMTAHSLTSNILVSFHSIVFSRPIVSERYPHTLLPLTLTNRPFALMTLAILPFMAFGAEAEMAMYLGEDEGDESAFDENSSGGIVVEALMNIRTVASLVVEKDRHEHYATALEHELPNEFAKNFVKGSTAGLGQFVQMWGMALMFWWGGWLLNNYSGTFELRDFLISMFTFLFSLSGLSFAMQGITDRVKANKAAERIFGLIDRESLIDPLSDEGKKLN</sequence>
<dbReference type="PANTHER" id="PTHR24221">
    <property type="entry name" value="ATP-BINDING CASSETTE SUB-FAMILY B"/>
    <property type="match status" value="1"/>
</dbReference>
<feature type="transmembrane region" description="Helical" evidence="5">
    <location>
        <begin position="124"/>
        <end position="143"/>
    </location>
</feature>
<name>A0A7R9WUT7_9STRA</name>
<accession>A0A7R9WUT7</accession>
<evidence type="ECO:0000256" key="5">
    <source>
        <dbReference type="SAM" id="Phobius"/>
    </source>
</evidence>
<comment type="subcellular location">
    <subcellularLocation>
        <location evidence="1">Membrane</location>
        <topology evidence="1">Multi-pass membrane protein</topology>
    </subcellularLocation>
</comment>
<dbReference type="InterPro" id="IPR036640">
    <property type="entry name" value="ABC1_TM_sf"/>
</dbReference>
<dbReference type="AlphaFoldDB" id="A0A7R9WUT7"/>
<dbReference type="SUPFAM" id="SSF90123">
    <property type="entry name" value="ABC transporter transmembrane region"/>
    <property type="match status" value="2"/>
</dbReference>
<feature type="transmembrane region" description="Helical" evidence="5">
    <location>
        <begin position="45"/>
        <end position="67"/>
    </location>
</feature>
<dbReference type="PROSITE" id="PS50929">
    <property type="entry name" value="ABC_TM1F"/>
    <property type="match status" value="1"/>
</dbReference>